<evidence type="ECO:0008006" key="3">
    <source>
        <dbReference type="Google" id="ProtNLM"/>
    </source>
</evidence>
<organism evidence="1 2">
    <name type="scientific">Micavibrio aeruginosavorus</name>
    <dbReference type="NCBI Taxonomy" id="349221"/>
    <lineage>
        <taxon>Bacteria</taxon>
        <taxon>Pseudomonadati</taxon>
        <taxon>Bdellovibrionota</taxon>
        <taxon>Bdellovibrionia</taxon>
        <taxon>Bdellovibrionales</taxon>
        <taxon>Pseudobdellovibrionaceae</taxon>
        <taxon>Micavibrio</taxon>
    </lineage>
</organism>
<dbReference type="AlphaFoldDB" id="A0A2W5C1V6"/>
<protein>
    <recommendedName>
        <fullName evidence="3">Chemotaxis protein CheZ</fullName>
    </recommendedName>
</protein>
<dbReference type="Proteomes" id="UP000249557">
    <property type="component" value="Unassembled WGS sequence"/>
</dbReference>
<proteinExistence type="predicted"/>
<name>A0A2W5C1V6_9BACT</name>
<accession>A0A2W5C1V6</accession>
<comment type="caution">
    <text evidence="1">The sequence shown here is derived from an EMBL/GenBank/DDBJ whole genome shotgun (WGS) entry which is preliminary data.</text>
</comment>
<dbReference type="SUPFAM" id="SSF75708">
    <property type="entry name" value="Chemotaxis phosphatase CheZ"/>
    <property type="match status" value="1"/>
</dbReference>
<evidence type="ECO:0000313" key="1">
    <source>
        <dbReference type="EMBL" id="PZO87988.1"/>
    </source>
</evidence>
<reference evidence="1 2" key="1">
    <citation type="submission" date="2017-08" db="EMBL/GenBank/DDBJ databases">
        <title>Infants hospitalized years apart are colonized by the same room-sourced microbial strains.</title>
        <authorList>
            <person name="Brooks B."/>
            <person name="Olm M.R."/>
            <person name="Firek B.A."/>
            <person name="Baker R."/>
            <person name="Thomas B.C."/>
            <person name="Morowitz M.J."/>
            <person name="Banfield J.F."/>
        </authorList>
    </citation>
    <scope>NUCLEOTIDE SEQUENCE [LARGE SCALE GENOMIC DNA]</scope>
    <source>
        <strain evidence="1">S2_018_000_R2_104</strain>
    </source>
</reference>
<gene>
    <name evidence="1" type="ORF">DI626_02800</name>
</gene>
<sequence>MDNTVALNKPADMPEHHNNGDVAQLRDQLSTLETFIRRRFDEISMEINATSQQIDMSEDGMAKRFGEILGVMNAISFQGDGTTPANTGVELEAVITETSKAANTILDCTDAMSALLYPEDESVWENAESREQALNILRDRMQDIVLACSFQDIAGQRIRKTLENINEIETRINDALEGMGIGEETLRTAAASGESVQSGASQDEIDALFSN</sequence>
<evidence type="ECO:0000313" key="2">
    <source>
        <dbReference type="Proteomes" id="UP000249557"/>
    </source>
</evidence>
<dbReference type="EMBL" id="QFNK01000033">
    <property type="protein sequence ID" value="PZO87988.1"/>
    <property type="molecule type" value="Genomic_DNA"/>
</dbReference>
<dbReference type="Gene3D" id="1.10.287.500">
    <property type="entry name" value="Helix hairpin bin"/>
    <property type="match status" value="1"/>
</dbReference>